<dbReference type="Proteomes" id="UP000671914">
    <property type="component" value="Chromosome"/>
</dbReference>
<keyword evidence="2" id="KW-0479">Metal-binding</keyword>
<dbReference type="GO" id="GO:0016705">
    <property type="term" value="F:oxidoreductase activity, acting on paired donors, with incorporation or reduction of molecular oxygen"/>
    <property type="evidence" value="ECO:0007669"/>
    <property type="project" value="UniProtKB-ARBA"/>
</dbReference>
<organism evidence="6 7">
    <name type="scientific">Agromyces archimandritae</name>
    <dbReference type="NCBI Taxonomy" id="2781962"/>
    <lineage>
        <taxon>Bacteria</taxon>
        <taxon>Bacillati</taxon>
        <taxon>Actinomycetota</taxon>
        <taxon>Actinomycetes</taxon>
        <taxon>Micrococcales</taxon>
        <taxon>Microbacteriaceae</taxon>
        <taxon>Agromyces</taxon>
    </lineage>
</organism>
<name>A0A975FMG0_9MICO</name>
<dbReference type="Pfam" id="PF00355">
    <property type="entry name" value="Rieske"/>
    <property type="match status" value="1"/>
</dbReference>
<keyword evidence="7" id="KW-1185">Reference proteome</keyword>
<evidence type="ECO:0000313" key="7">
    <source>
        <dbReference type="Proteomes" id="UP000671914"/>
    </source>
</evidence>
<evidence type="ECO:0000256" key="4">
    <source>
        <dbReference type="ARBA" id="ARBA00023014"/>
    </source>
</evidence>
<evidence type="ECO:0000256" key="3">
    <source>
        <dbReference type="ARBA" id="ARBA00023004"/>
    </source>
</evidence>
<gene>
    <name evidence="6" type="ORF">G127AT_14235</name>
</gene>
<dbReference type="GO" id="GO:0051537">
    <property type="term" value="F:2 iron, 2 sulfur cluster binding"/>
    <property type="evidence" value="ECO:0007669"/>
    <property type="project" value="UniProtKB-KW"/>
</dbReference>
<evidence type="ECO:0000256" key="2">
    <source>
        <dbReference type="ARBA" id="ARBA00022723"/>
    </source>
</evidence>
<proteinExistence type="predicted"/>
<sequence length="122" mass="13441">MSRREVTVASLAELHERGRIVVSIDGTELGLYSHAGEIRAWRNLCPHQGGPACQGKFLPRTIEVVDDAKRAAPGISSEHKSIVCPWHGFEFDVLTGRHVVDERVHLIAVPIRSQGDEVIVSI</sequence>
<dbReference type="RefSeq" id="WP_210897973.1">
    <property type="nucleotide sequence ID" value="NZ_CP071696.1"/>
</dbReference>
<dbReference type="PROSITE" id="PS51296">
    <property type="entry name" value="RIESKE"/>
    <property type="match status" value="1"/>
</dbReference>
<dbReference type="GO" id="GO:0046872">
    <property type="term" value="F:metal ion binding"/>
    <property type="evidence" value="ECO:0007669"/>
    <property type="project" value="UniProtKB-KW"/>
</dbReference>
<protein>
    <submittedName>
        <fullName evidence="6">Rieske 2Fe-2S domain-containing protein</fullName>
    </submittedName>
</protein>
<evidence type="ECO:0000313" key="6">
    <source>
        <dbReference type="EMBL" id="QTX04412.1"/>
    </source>
</evidence>
<evidence type="ECO:0000259" key="5">
    <source>
        <dbReference type="PROSITE" id="PS51296"/>
    </source>
</evidence>
<dbReference type="PANTHER" id="PTHR21496:SF23">
    <property type="entry name" value="3-PHENYLPROPIONATE_CINNAMIC ACID DIOXYGENASE FERREDOXIN SUBUNIT"/>
    <property type="match status" value="1"/>
</dbReference>
<feature type="domain" description="Rieske" evidence="5">
    <location>
        <begin position="6"/>
        <end position="120"/>
    </location>
</feature>
<keyword evidence="4" id="KW-0411">Iron-sulfur</keyword>
<dbReference type="EMBL" id="CP071696">
    <property type="protein sequence ID" value="QTX04412.1"/>
    <property type="molecule type" value="Genomic_DNA"/>
</dbReference>
<keyword evidence="3" id="KW-0408">Iron</keyword>
<dbReference type="KEGG" id="aarc:G127AT_14235"/>
<accession>A0A975FMG0</accession>
<evidence type="ECO:0000256" key="1">
    <source>
        <dbReference type="ARBA" id="ARBA00022714"/>
    </source>
</evidence>
<dbReference type="Gene3D" id="2.102.10.10">
    <property type="entry name" value="Rieske [2Fe-2S] iron-sulphur domain"/>
    <property type="match status" value="1"/>
</dbReference>
<keyword evidence="1" id="KW-0001">2Fe-2S</keyword>
<dbReference type="InterPro" id="IPR017941">
    <property type="entry name" value="Rieske_2Fe-2S"/>
</dbReference>
<dbReference type="AlphaFoldDB" id="A0A975FMG0"/>
<dbReference type="PANTHER" id="PTHR21496">
    <property type="entry name" value="FERREDOXIN-RELATED"/>
    <property type="match status" value="1"/>
</dbReference>
<dbReference type="CDD" id="cd03467">
    <property type="entry name" value="Rieske"/>
    <property type="match status" value="1"/>
</dbReference>
<dbReference type="InterPro" id="IPR036922">
    <property type="entry name" value="Rieske_2Fe-2S_sf"/>
</dbReference>
<dbReference type="SUPFAM" id="SSF50022">
    <property type="entry name" value="ISP domain"/>
    <property type="match status" value="1"/>
</dbReference>
<reference evidence="6" key="1">
    <citation type="submission" date="2021-03" db="EMBL/GenBank/DDBJ databases">
        <title>Agromyces archimandritus sp. nov., isolated from the cockroach Archimandrita tessellata.</title>
        <authorList>
            <person name="Guzman J."/>
            <person name="Ortuzar M."/>
            <person name="Poehlein A."/>
            <person name="Daniel R."/>
            <person name="Trujillo M."/>
            <person name="Vilcinskas A."/>
        </authorList>
    </citation>
    <scope>NUCLEOTIDE SEQUENCE</scope>
    <source>
        <strain evidence="6">G127AT</strain>
    </source>
</reference>
<dbReference type="GO" id="GO:0004497">
    <property type="term" value="F:monooxygenase activity"/>
    <property type="evidence" value="ECO:0007669"/>
    <property type="project" value="UniProtKB-ARBA"/>
</dbReference>